<organism evidence="8 9">
    <name type="scientific">Cocos nucifera</name>
    <name type="common">Coconut palm</name>
    <dbReference type="NCBI Taxonomy" id="13894"/>
    <lineage>
        <taxon>Eukaryota</taxon>
        <taxon>Viridiplantae</taxon>
        <taxon>Streptophyta</taxon>
        <taxon>Embryophyta</taxon>
        <taxon>Tracheophyta</taxon>
        <taxon>Spermatophyta</taxon>
        <taxon>Magnoliopsida</taxon>
        <taxon>Liliopsida</taxon>
        <taxon>Arecaceae</taxon>
        <taxon>Arecoideae</taxon>
        <taxon>Cocoseae</taxon>
        <taxon>Attaleinae</taxon>
        <taxon>Cocos</taxon>
    </lineage>
</organism>
<dbReference type="GO" id="GO:0005525">
    <property type="term" value="F:GTP binding"/>
    <property type="evidence" value="ECO:0007669"/>
    <property type="project" value="UniProtKB-KW"/>
</dbReference>
<evidence type="ECO:0000313" key="8">
    <source>
        <dbReference type="EMBL" id="KAG1365062.1"/>
    </source>
</evidence>
<evidence type="ECO:0000259" key="7">
    <source>
        <dbReference type="PROSITE" id="PS51721"/>
    </source>
</evidence>
<dbReference type="Gene3D" id="3.40.50.300">
    <property type="entry name" value="P-loop containing nucleotide triphosphate hydrolases"/>
    <property type="match status" value="1"/>
</dbReference>
<dbReference type="Pfam" id="PF01926">
    <property type="entry name" value="MMR_HSR1"/>
    <property type="match status" value="1"/>
</dbReference>
<dbReference type="AlphaFoldDB" id="A0A8K0IQP6"/>
<evidence type="ECO:0000256" key="4">
    <source>
        <dbReference type="ARBA" id="ARBA00022946"/>
    </source>
</evidence>
<dbReference type="PROSITE" id="PS51721">
    <property type="entry name" value="G_CP"/>
    <property type="match status" value="1"/>
</dbReference>
<evidence type="ECO:0000256" key="6">
    <source>
        <dbReference type="ARBA" id="ARBA00023134"/>
    </source>
</evidence>
<name>A0A8K0IQP6_COCNU</name>
<evidence type="ECO:0000256" key="1">
    <source>
        <dbReference type="ARBA" id="ARBA00004173"/>
    </source>
</evidence>
<dbReference type="InterPro" id="IPR027417">
    <property type="entry name" value="P-loop_NTPase"/>
</dbReference>
<dbReference type="GO" id="GO:0032543">
    <property type="term" value="P:mitochondrial translation"/>
    <property type="evidence" value="ECO:0007669"/>
    <property type="project" value="TreeGrafter"/>
</dbReference>
<dbReference type="PANTHER" id="PTHR45782:SF4">
    <property type="entry name" value="MITOCHONDRIAL RIBOSOME-ASSOCIATED GTPASE 1"/>
    <property type="match status" value="1"/>
</dbReference>
<reference evidence="8" key="1">
    <citation type="journal article" date="2017" name="Gigascience">
        <title>The genome draft of coconut (Cocos nucifera).</title>
        <authorList>
            <person name="Xiao Y."/>
            <person name="Xu P."/>
            <person name="Fan H."/>
            <person name="Baudouin L."/>
            <person name="Xia W."/>
            <person name="Bocs S."/>
            <person name="Xu J."/>
            <person name="Li Q."/>
            <person name="Guo A."/>
            <person name="Zhou L."/>
            <person name="Li J."/>
            <person name="Wu Y."/>
            <person name="Ma Z."/>
            <person name="Armero A."/>
            <person name="Issali A.E."/>
            <person name="Liu N."/>
            <person name="Peng M."/>
            <person name="Yang Y."/>
        </authorList>
    </citation>
    <scope>NUCLEOTIDE SEQUENCE</scope>
    <source>
        <tissue evidence="8">Spear leaf of Hainan Tall coconut</tissue>
    </source>
</reference>
<keyword evidence="3" id="KW-0378">Hydrolase</keyword>
<evidence type="ECO:0000256" key="3">
    <source>
        <dbReference type="ARBA" id="ARBA00022801"/>
    </source>
</evidence>
<dbReference type="SUPFAM" id="SSF52540">
    <property type="entry name" value="P-loop containing nucleoside triphosphate hydrolases"/>
    <property type="match status" value="1"/>
</dbReference>
<dbReference type="InterPro" id="IPR006073">
    <property type="entry name" value="GTP-bd"/>
</dbReference>
<protein>
    <submittedName>
        <fullName evidence="8">Short integuments 2, mitochondrial</fullName>
    </submittedName>
</protein>
<dbReference type="InterPro" id="IPR023179">
    <property type="entry name" value="GTP-bd_ortho_bundle_sf"/>
</dbReference>
<evidence type="ECO:0000256" key="2">
    <source>
        <dbReference type="ARBA" id="ARBA00022741"/>
    </source>
</evidence>
<accession>A0A8K0IQP6</accession>
<dbReference type="InterPro" id="IPR030378">
    <property type="entry name" value="G_CP_dom"/>
</dbReference>
<feature type="domain" description="CP-type G" evidence="7">
    <location>
        <begin position="31"/>
        <end position="202"/>
    </location>
</feature>
<dbReference type="Gene3D" id="1.10.1580.10">
    <property type="match status" value="1"/>
</dbReference>
<dbReference type="GO" id="GO:0005739">
    <property type="term" value="C:mitochondrion"/>
    <property type="evidence" value="ECO:0007669"/>
    <property type="project" value="UniProtKB-SubCell"/>
</dbReference>
<keyword evidence="6" id="KW-0342">GTP-binding</keyword>
<comment type="subcellular location">
    <subcellularLocation>
        <location evidence="1">Mitochondrion</location>
    </subcellularLocation>
</comment>
<keyword evidence="5" id="KW-0496">Mitochondrion</keyword>
<evidence type="ECO:0000313" key="9">
    <source>
        <dbReference type="Proteomes" id="UP000797356"/>
    </source>
</evidence>
<dbReference type="GO" id="GO:0003924">
    <property type="term" value="F:GTPase activity"/>
    <property type="evidence" value="ECO:0007669"/>
    <property type="project" value="TreeGrafter"/>
</dbReference>
<comment type="caution">
    <text evidence="8">The sequence shown here is derived from an EMBL/GenBank/DDBJ whole genome shotgun (WGS) entry which is preliminary data.</text>
</comment>
<gene>
    <name evidence="8" type="ORF">COCNU_12G000620</name>
</gene>
<dbReference type="Proteomes" id="UP000797356">
    <property type="component" value="Chromosome 12"/>
</dbReference>
<sequence length="380" mass="42449">MAKVGKRIADMGFNASGGVINWFPGHMAAATRAIRDRLKIADLVIEVRDSRIPLSSANKDLQSVLSSKRRVIALNKKDLANPNIMHHWLRHFDSCKQDCLPISAHSKSSVTQLLALAELKLKAVISREPTLLVIVVGVPNVGKSALINSIHQIATSRFPVQEKKIKRAVVGPLPGVTQDIAGYKIANRPSIYVLDTPGVLMPSIPDIETGLKLALTGAVKDSVVGEERLAQYLLAVLNTRKTPLHWERLVHLDNHQRERPASVPDEENENIFKASSLKRRRWLNQSDELYIEDVVKEVQRTLYVTFKEFKGNLEEENELESLIDAQLAALRKSFRIPHKASDEARTMVSKKLITLFRMGKLGLFILDNLPNASQCPLPLK</sequence>
<dbReference type="CDD" id="cd01856">
    <property type="entry name" value="YlqF"/>
    <property type="match status" value="1"/>
</dbReference>
<dbReference type="EMBL" id="CM017883">
    <property type="protein sequence ID" value="KAG1365062.1"/>
    <property type="molecule type" value="Genomic_DNA"/>
</dbReference>
<reference evidence="8" key="2">
    <citation type="submission" date="2019-07" db="EMBL/GenBank/DDBJ databases">
        <authorList>
            <person name="Yang Y."/>
            <person name="Bocs S."/>
            <person name="Baudouin L."/>
        </authorList>
    </citation>
    <scope>NUCLEOTIDE SEQUENCE</scope>
    <source>
        <tissue evidence="8">Spear leaf of Hainan Tall coconut</tissue>
    </source>
</reference>
<keyword evidence="4" id="KW-0809">Transit peptide</keyword>
<dbReference type="PANTHER" id="PTHR45782">
    <property type="entry name" value="MITOCHONDRIAL RIBOSOME-ASSOCIATED GTPASE 1"/>
    <property type="match status" value="1"/>
</dbReference>
<keyword evidence="9" id="KW-1185">Reference proteome</keyword>
<proteinExistence type="predicted"/>
<dbReference type="OrthoDB" id="269151at2759"/>
<evidence type="ECO:0000256" key="5">
    <source>
        <dbReference type="ARBA" id="ARBA00023128"/>
    </source>
</evidence>
<keyword evidence="2" id="KW-0547">Nucleotide-binding</keyword>
<dbReference type="FunFam" id="3.40.50.300:FF:001008">
    <property type="entry name" value="Mitochondrial GTPase 1"/>
    <property type="match status" value="1"/>
</dbReference>